<proteinExistence type="inferred from homology"/>
<evidence type="ECO:0000256" key="2">
    <source>
        <dbReference type="ARBA" id="ARBA00006171"/>
    </source>
</evidence>
<keyword evidence="3" id="KW-0479">Metal-binding</keyword>
<dbReference type="InterPro" id="IPR023198">
    <property type="entry name" value="PGP-like_dom2"/>
</dbReference>
<dbReference type="AlphaFoldDB" id="A0A7G1Q8Y5"/>
<evidence type="ECO:0000256" key="5">
    <source>
        <dbReference type="ARBA" id="ARBA00023277"/>
    </source>
</evidence>
<dbReference type="GO" id="GO:0046872">
    <property type="term" value="F:metal ion binding"/>
    <property type="evidence" value="ECO:0007669"/>
    <property type="project" value="UniProtKB-KW"/>
</dbReference>
<dbReference type="PANTHER" id="PTHR46193">
    <property type="entry name" value="6-PHOSPHOGLUCONATE PHOSPHATASE"/>
    <property type="match status" value="1"/>
</dbReference>
<dbReference type="Proteomes" id="UP000516072">
    <property type="component" value="Chromosome"/>
</dbReference>
<dbReference type="PRINTS" id="PR00413">
    <property type="entry name" value="HADHALOGNASE"/>
</dbReference>
<accession>A0A7G1Q8Y5</accession>
<evidence type="ECO:0000256" key="1">
    <source>
        <dbReference type="ARBA" id="ARBA00001946"/>
    </source>
</evidence>
<dbReference type="EMBL" id="LR778175">
    <property type="protein sequence ID" value="CAB1275372.1"/>
    <property type="molecule type" value="Genomic_DNA"/>
</dbReference>
<organism evidence="6 7">
    <name type="scientific">Candidatus Nitrosacidococcus tergens</name>
    <dbReference type="NCBI Taxonomy" id="553981"/>
    <lineage>
        <taxon>Bacteria</taxon>
        <taxon>Pseudomonadati</taxon>
        <taxon>Pseudomonadota</taxon>
        <taxon>Gammaproteobacteria</taxon>
        <taxon>Chromatiales</taxon>
        <taxon>Chromatiaceae</taxon>
        <taxon>Candidatus Nitrosacidococcus</taxon>
    </lineage>
</organism>
<sequence>MNKISEIIDQFHIQAAIFDLDGTMIDNNNYHLESWLISLRSKGVSITESFFKEHLSGKTNKDTLEIVFNRKMTADEAMVLTLEKEEIYQKIYQPYIKEVQGLSSILDFLKENKIKLAIATSGVLTNINFMFDHLPIRQYFEEVVYSADIKKGKPDPEIYLLTAQRLGVKSQYCLVFEDSIAGIASGQAAGMKVVALTTTNTREELAKADYIVENFMDLL</sequence>
<dbReference type="Pfam" id="PF13419">
    <property type="entry name" value="HAD_2"/>
    <property type="match status" value="1"/>
</dbReference>
<dbReference type="InterPro" id="IPR036412">
    <property type="entry name" value="HAD-like_sf"/>
</dbReference>
<dbReference type="Gene3D" id="3.40.50.1000">
    <property type="entry name" value="HAD superfamily/HAD-like"/>
    <property type="match status" value="1"/>
</dbReference>
<keyword evidence="4" id="KW-0460">Magnesium</keyword>
<keyword evidence="5" id="KW-0119">Carbohydrate metabolism</keyword>
<evidence type="ECO:0000313" key="6">
    <source>
        <dbReference type="EMBL" id="CAB1275372.1"/>
    </source>
</evidence>
<comment type="cofactor">
    <cofactor evidence="1">
        <name>Mg(2+)</name>
        <dbReference type="ChEBI" id="CHEBI:18420"/>
    </cofactor>
</comment>
<comment type="similarity">
    <text evidence="2">Belongs to the HAD-like hydrolase superfamily. CbbY/CbbZ/Gph/YieH family.</text>
</comment>
<dbReference type="SFLD" id="SFLDG01129">
    <property type="entry name" value="C1.5:_HAD__Beta-PGM__Phosphata"/>
    <property type="match status" value="1"/>
</dbReference>
<reference evidence="6 7" key="1">
    <citation type="submission" date="2020-03" db="EMBL/GenBank/DDBJ databases">
        <authorList>
            <person name="Picone N."/>
        </authorList>
    </citation>
    <scope>NUCLEOTIDE SEQUENCE [LARGE SCALE GENOMIC DNA]</scope>
    <source>
        <strain evidence="6">NSCAC1</strain>
    </source>
</reference>
<evidence type="ECO:0000313" key="7">
    <source>
        <dbReference type="Proteomes" id="UP000516072"/>
    </source>
</evidence>
<name>A0A7G1Q8Y5_9GAMM</name>
<dbReference type="InterPro" id="IPR051600">
    <property type="entry name" value="Beta-PGM-like"/>
</dbReference>
<keyword evidence="6" id="KW-0378">Hydrolase</keyword>
<dbReference type="KEGG" id="ntg:NSCAC_0634"/>
<keyword evidence="7" id="KW-1185">Reference proteome</keyword>
<dbReference type="PANTHER" id="PTHR46193:SF18">
    <property type="entry name" value="HEXITOL PHOSPHATASE B"/>
    <property type="match status" value="1"/>
</dbReference>
<dbReference type="SUPFAM" id="SSF56784">
    <property type="entry name" value="HAD-like"/>
    <property type="match status" value="1"/>
</dbReference>
<dbReference type="InterPro" id="IPR041492">
    <property type="entry name" value="HAD_2"/>
</dbReference>
<dbReference type="RefSeq" id="WP_197744974.1">
    <property type="nucleotide sequence ID" value="NZ_LR778175.1"/>
</dbReference>
<dbReference type="SFLD" id="SFLDG01135">
    <property type="entry name" value="C1.5.6:_HAD__Beta-PGM__Phospha"/>
    <property type="match status" value="1"/>
</dbReference>
<dbReference type="InterPro" id="IPR023214">
    <property type="entry name" value="HAD_sf"/>
</dbReference>
<evidence type="ECO:0000256" key="4">
    <source>
        <dbReference type="ARBA" id="ARBA00022842"/>
    </source>
</evidence>
<dbReference type="InterPro" id="IPR006439">
    <property type="entry name" value="HAD-SF_hydro_IA"/>
</dbReference>
<dbReference type="NCBIfam" id="TIGR01549">
    <property type="entry name" value="HAD-SF-IA-v1"/>
    <property type="match status" value="1"/>
</dbReference>
<dbReference type="SFLD" id="SFLDS00003">
    <property type="entry name" value="Haloacid_Dehalogenase"/>
    <property type="match status" value="1"/>
</dbReference>
<gene>
    <name evidence="6" type="ORF">NSCAC_0634</name>
</gene>
<dbReference type="NCBIfam" id="TIGR01509">
    <property type="entry name" value="HAD-SF-IA-v3"/>
    <property type="match status" value="1"/>
</dbReference>
<dbReference type="Gene3D" id="1.10.150.240">
    <property type="entry name" value="Putative phosphatase, domain 2"/>
    <property type="match status" value="1"/>
</dbReference>
<evidence type="ECO:0000256" key="3">
    <source>
        <dbReference type="ARBA" id="ARBA00022723"/>
    </source>
</evidence>
<dbReference type="GO" id="GO:0016787">
    <property type="term" value="F:hydrolase activity"/>
    <property type="evidence" value="ECO:0007669"/>
    <property type="project" value="UniProtKB-KW"/>
</dbReference>
<protein>
    <submittedName>
        <fullName evidence="6">HAD-superfamily hydrolase, subfamily IA, variant 3</fullName>
    </submittedName>
</protein>